<dbReference type="OrthoDB" id="278338at2759"/>
<evidence type="ECO:0000256" key="1">
    <source>
        <dbReference type="SAM" id="MobiDB-lite"/>
    </source>
</evidence>
<proteinExistence type="predicted"/>
<evidence type="ECO:0000313" key="2">
    <source>
        <dbReference type="EMBL" id="CAA7036813.1"/>
    </source>
</evidence>
<reference evidence="2" key="1">
    <citation type="submission" date="2020-01" db="EMBL/GenBank/DDBJ databases">
        <authorList>
            <person name="Mishra B."/>
        </authorList>
    </citation>
    <scope>NUCLEOTIDE SEQUENCE [LARGE SCALE GENOMIC DNA]</scope>
</reference>
<evidence type="ECO:0000313" key="3">
    <source>
        <dbReference type="Proteomes" id="UP000467841"/>
    </source>
</evidence>
<accession>A0A6D2J742</accession>
<dbReference type="EMBL" id="CACVBM020001164">
    <property type="protein sequence ID" value="CAA7036813.1"/>
    <property type="molecule type" value="Genomic_DNA"/>
</dbReference>
<dbReference type="AlphaFoldDB" id="A0A6D2J742"/>
<sequence>MDSLYDLRDKVCDEQNSLPDDMSVSQAFDETSGNCSLHADAVKVEKEDLVVADQKSLNPEETRIDSALVDLSVEEGLTETQVAEETTRKRKGEWSDQEKIGKKRAIDLNQSADADDESNEVEDVVASPKSESCAVLPREENETGNKSVEDMGNATAETDNLIDLNQTAVSEISPPRSESFAVSLGEELEDVDVGKEDEKSLEDVGRENVESCPISASENLDNPLVAATQKASEEDYVVWSWLLCCANRTFHQTNFMGVFLGCDGAGHVFYDSDWDYRWLCLLLTDFKRPDLSRFHEAIVFSRQRKLLKSRKIDIERFKELERKWKMTSSSFFLVCFLPRIGSESCWC</sequence>
<feature type="compositionally biased region" description="Basic and acidic residues" evidence="1">
    <location>
        <begin position="137"/>
        <end position="148"/>
    </location>
</feature>
<dbReference type="Proteomes" id="UP000467841">
    <property type="component" value="Unassembled WGS sequence"/>
</dbReference>
<organism evidence="2 3">
    <name type="scientific">Microthlaspi erraticum</name>
    <dbReference type="NCBI Taxonomy" id="1685480"/>
    <lineage>
        <taxon>Eukaryota</taxon>
        <taxon>Viridiplantae</taxon>
        <taxon>Streptophyta</taxon>
        <taxon>Embryophyta</taxon>
        <taxon>Tracheophyta</taxon>
        <taxon>Spermatophyta</taxon>
        <taxon>Magnoliopsida</taxon>
        <taxon>eudicotyledons</taxon>
        <taxon>Gunneridae</taxon>
        <taxon>Pentapetalae</taxon>
        <taxon>rosids</taxon>
        <taxon>malvids</taxon>
        <taxon>Brassicales</taxon>
        <taxon>Brassicaceae</taxon>
        <taxon>Coluteocarpeae</taxon>
        <taxon>Microthlaspi</taxon>
    </lineage>
</organism>
<comment type="caution">
    <text evidence="2">The sequence shown here is derived from an EMBL/GenBank/DDBJ whole genome shotgun (WGS) entry which is preliminary data.</text>
</comment>
<feature type="region of interest" description="Disordered" evidence="1">
    <location>
        <begin position="79"/>
        <end position="148"/>
    </location>
</feature>
<protein>
    <submittedName>
        <fullName evidence="2">Uncharacterized protein</fullName>
    </submittedName>
</protein>
<feature type="compositionally biased region" description="Basic and acidic residues" evidence="1">
    <location>
        <begin position="92"/>
        <end position="106"/>
    </location>
</feature>
<gene>
    <name evidence="2" type="ORF">MERR_LOCUS24048</name>
</gene>
<name>A0A6D2J742_9BRAS</name>
<feature type="compositionally biased region" description="Acidic residues" evidence="1">
    <location>
        <begin position="113"/>
        <end position="123"/>
    </location>
</feature>
<keyword evidence="3" id="KW-1185">Reference proteome</keyword>